<dbReference type="GO" id="GO:0004523">
    <property type="term" value="F:RNA-DNA hybrid ribonuclease activity"/>
    <property type="evidence" value="ECO:0007669"/>
    <property type="project" value="InterPro"/>
</dbReference>
<sequence length="747" mass="85191">MIDNGHAEPAPFLDTNKKHWYLPMFGVHHPQKPDQIRVVFDSSAEFKGTSLNKVLLSGPDLNNSLVGVLMRFRKEPTAFMADIQQMFYCFFVKEEHRDFLRFMWFEDNDMSKDVIDYRMNVHVFGNSPSPAVAIYCMRKAADEGEATYGEKAKQFVKRNFYVDDGLTSVSTAKEAIDLLTNTRKMLAESNLNLHKIASNNRDVMEAFEPVDRAKDLQDIDLTNDPLPTQRSLGILWNLKTDAFAFKVSCEDKSFTHRGILSTVNSLYDPLGLVAPVTLHGKVLVRELTSGRVDWDAPLSPDKEEEWNQWRDSLQALQQLSVPRCYTKVSLSSTRRKELCIFADASEKAIGAVAYLRATDNEGNPHVGFVMGKSKLAPRPAHTIPRLELCAAVLATEMFELINEEIEVKFDAVKFFTDSRVVLGYINNTSKRFYVYVANRVNRIRQSTQSNQWHYVPTEHNPADLASRPTLAADLLSSAWFSGPKILNHMKELELFETNDFDLVEPERDAEIRPEVTTLLTKVDKLQLGSQRFQRFSSWQVLCRTIAGLIRVVLSFKKPGQGDWKALQMFCTPVELYRARSTIIRCVQQEIYPEEMTCIMKGRPIPNDSPIIRLNPVLDKDGVLRVGGRLPLADLAHQEKHPVVIPRSNHIAVLIVRHYHQQVAHQGRHITEGAIRTAGYWIVGSKGLVSATIHKCVICRRLRRYTSNPEDGGLASRSSQPWSTLHQCWPRCLRAMEHRDSTHQRWQC</sequence>
<proteinExistence type="predicted"/>
<dbReference type="PANTHER" id="PTHR47331:SF6">
    <property type="entry name" value="DOUBLECORTIN DOMAIN-CONTAINING PROTEIN"/>
    <property type="match status" value="1"/>
</dbReference>
<dbReference type="InterPro" id="IPR008042">
    <property type="entry name" value="Retrotrans_Pao"/>
</dbReference>
<dbReference type="PANTHER" id="PTHR47331">
    <property type="entry name" value="PHD-TYPE DOMAIN-CONTAINING PROTEIN"/>
    <property type="match status" value="1"/>
</dbReference>
<dbReference type="AlphaFoldDB" id="A0A2G8L8H2"/>
<dbReference type="Pfam" id="PF05380">
    <property type="entry name" value="Peptidase_A17"/>
    <property type="match status" value="1"/>
</dbReference>
<dbReference type="InterPro" id="IPR043502">
    <property type="entry name" value="DNA/RNA_pol_sf"/>
</dbReference>
<evidence type="ECO:0000313" key="3">
    <source>
        <dbReference type="Proteomes" id="UP000230750"/>
    </source>
</evidence>
<dbReference type="Proteomes" id="UP000230750">
    <property type="component" value="Unassembled WGS sequence"/>
</dbReference>
<organism evidence="2 3">
    <name type="scientific">Stichopus japonicus</name>
    <name type="common">Sea cucumber</name>
    <dbReference type="NCBI Taxonomy" id="307972"/>
    <lineage>
        <taxon>Eukaryota</taxon>
        <taxon>Metazoa</taxon>
        <taxon>Echinodermata</taxon>
        <taxon>Eleutherozoa</taxon>
        <taxon>Echinozoa</taxon>
        <taxon>Holothuroidea</taxon>
        <taxon>Aspidochirotacea</taxon>
        <taxon>Aspidochirotida</taxon>
        <taxon>Stichopodidae</taxon>
        <taxon>Apostichopus</taxon>
    </lineage>
</organism>
<dbReference type="GO" id="GO:0003676">
    <property type="term" value="F:nucleic acid binding"/>
    <property type="evidence" value="ECO:0007669"/>
    <property type="project" value="InterPro"/>
</dbReference>
<feature type="domain" description="RNase H type-1" evidence="1">
    <location>
        <begin position="334"/>
        <end position="481"/>
    </location>
</feature>
<dbReference type="OrthoDB" id="6122721at2759"/>
<dbReference type="PROSITE" id="PS50879">
    <property type="entry name" value="RNASE_H_1"/>
    <property type="match status" value="1"/>
</dbReference>
<dbReference type="EMBL" id="MRZV01000171">
    <property type="protein sequence ID" value="PIK56556.1"/>
    <property type="molecule type" value="Genomic_DNA"/>
</dbReference>
<dbReference type="CDD" id="cd01644">
    <property type="entry name" value="RT_pepA17"/>
    <property type="match status" value="1"/>
</dbReference>
<reference evidence="2 3" key="1">
    <citation type="journal article" date="2017" name="PLoS Biol.">
        <title>The sea cucumber genome provides insights into morphological evolution and visceral regeneration.</title>
        <authorList>
            <person name="Zhang X."/>
            <person name="Sun L."/>
            <person name="Yuan J."/>
            <person name="Sun Y."/>
            <person name="Gao Y."/>
            <person name="Zhang L."/>
            <person name="Li S."/>
            <person name="Dai H."/>
            <person name="Hamel J.F."/>
            <person name="Liu C."/>
            <person name="Yu Y."/>
            <person name="Liu S."/>
            <person name="Lin W."/>
            <person name="Guo K."/>
            <person name="Jin S."/>
            <person name="Xu P."/>
            <person name="Storey K.B."/>
            <person name="Huan P."/>
            <person name="Zhang T."/>
            <person name="Zhou Y."/>
            <person name="Zhang J."/>
            <person name="Lin C."/>
            <person name="Li X."/>
            <person name="Xing L."/>
            <person name="Huo D."/>
            <person name="Sun M."/>
            <person name="Wang L."/>
            <person name="Mercier A."/>
            <person name="Li F."/>
            <person name="Yang H."/>
            <person name="Xiang J."/>
        </authorList>
    </citation>
    <scope>NUCLEOTIDE SEQUENCE [LARGE SCALE GENOMIC DNA]</scope>
    <source>
        <strain evidence="2">Shaxun</strain>
        <tissue evidence="2">Muscle</tissue>
    </source>
</reference>
<dbReference type="SUPFAM" id="SSF56672">
    <property type="entry name" value="DNA/RNA polymerases"/>
    <property type="match status" value="1"/>
</dbReference>
<keyword evidence="3" id="KW-1185">Reference proteome</keyword>
<gene>
    <name evidence="2" type="ORF">BSL78_06524</name>
</gene>
<name>A0A2G8L8H2_STIJA</name>
<comment type="caution">
    <text evidence="2">The sequence shown here is derived from an EMBL/GenBank/DDBJ whole genome shotgun (WGS) entry which is preliminary data.</text>
</comment>
<protein>
    <recommendedName>
        <fullName evidence="1">RNase H type-1 domain-containing protein</fullName>
    </recommendedName>
</protein>
<dbReference type="STRING" id="307972.A0A2G8L8H2"/>
<accession>A0A2G8L8H2</accession>
<evidence type="ECO:0000313" key="2">
    <source>
        <dbReference type="EMBL" id="PIK56556.1"/>
    </source>
</evidence>
<dbReference type="InterPro" id="IPR002156">
    <property type="entry name" value="RNaseH_domain"/>
</dbReference>
<evidence type="ECO:0000259" key="1">
    <source>
        <dbReference type="PROSITE" id="PS50879"/>
    </source>
</evidence>